<dbReference type="PATRIC" id="fig|762836.4.peg.3936"/>
<reference evidence="4" key="1">
    <citation type="journal article" date="2016" name="Front. Microbiol.">
        <title>Molecular Keys to the Janthinobacterium and Duganella spp. Interaction with the Plant Pathogen Fusarium graminearum.</title>
        <authorList>
            <person name="Haack F.S."/>
            <person name="Poehlein A."/>
            <person name="Kroger C."/>
            <person name="Voigt C.A."/>
            <person name="Piepenbring M."/>
            <person name="Bode H.B."/>
            <person name="Daniel R."/>
            <person name="Schafer W."/>
            <person name="Streit W.R."/>
        </authorList>
    </citation>
    <scope>NUCLEOTIDE SEQUENCE [LARGE SCALE GENOMIC DNA]</scope>
    <source>
        <strain evidence="4">T54</strain>
    </source>
</reference>
<accession>A0A1E7WEI3</accession>
<evidence type="ECO:0000313" key="4">
    <source>
        <dbReference type="Proteomes" id="UP000175989"/>
    </source>
</evidence>
<evidence type="ECO:0000256" key="1">
    <source>
        <dbReference type="SAM" id="Coils"/>
    </source>
</evidence>
<keyword evidence="1" id="KW-0175">Coiled coil</keyword>
<protein>
    <recommendedName>
        <fullName evidence="2">Flagellar Assembly Protein A N-terminal region domain-containing protein</fullName>
    </recommendedName>
</protein>
<dbReference type="PANTHER" id="PTHR38032">
    <property type="entry name" value="POLYMERASE-RELATED"/>
    <property type="match status" value="1"/>
</dbReference>
<dbReference type="InterPro" id="IPR005646">
    <property type="entry name" value="FapA"/>
</dbReference>
<dbReference type="Pfam" id="PF20250">
    <property type="entry name" value="FapA_N"/>
    <property type="match status" value="1"/>
</dbReference>
<dbReference type="PANTHER" id="PTHR38032:SF1">
    <property type="entry name" value="RNA-BINDING PROTEIN KHPB N-TERMINAL DOMAIN-CONTAINING PROTEIN"/>
    <property type="match status" value="1"/>
</dbReference>
<sequence>MGLIQRPDGIYIDLGLPPPARAAAINQVYAAGFCLAGLSYPVLIKALYDVGPDLGLAENQNQIQTQAVRLATAARQIPASRLPLYKPPKPGRGYAEYYFEPLFLDEEVLADGTVLPERVARLDVDEFVAAMWGHGIRFGIDVAAVSNAIKAPKAERITFATDLEPEPGQDATVLEVSDALHRSDAPKARADGRIDLHSFENRFPQIKAGVRLLKKVPAAPGLPGFDLAGRMTAPAPPADLVLGHLAGDGTEVQQLADGDYIVSTREGFLAVDPKSHRVSVTDKIVSLDGVSGRTTGNLELAGAYEEYGDVQEQRDVTGGDVTVHGNVYGNIHSRGGAVVLDRNLVGGSIRNANGPITIAGVASNAVIHTGSGAITVARAENCIISGGSVTIGEASNCEIVADALRIATAEGCAVAGRDVEIECAGPRRRTEMVVYVLLRDVARFDQELAELELRRGELARALAGHEEEAARISALPDMRRYLALAQKLRNQELTVSPEQAHILRKIAAGVAEPMQALDRLKKDGQIALTQQKLLCDRIDSVMAQKLAAAGTARCGLHMVSGETVVRTMPYPVAAASTGPGAGALPPLAQLPAKDIKQRLRGTPAGGAVLFWESEGALNWHLDPSASTQ</sequence>
<dbReference type="Proteomes" id="UP000175989">
    <property type="component" value="Unassembled WGS sequence"/>
</dbReference>
<evidence type="ECO:0000313" key="3">
    <source>
        <dbReference type="EMBL" id="OEZ96726.1"/>
    </source>
</evidence>
<feature type="domain" description="Flagellar Assembly Protein A N-terminal region" evidence="2">
    <location>
        <begin position="120"/>
        <end position="272"/>
    </location>
</feature>
<name>A0A1E7WEI3_9BURK</name>
<gene>
    <name evidence="3" type="ORF">DUPY_38140</name>
</gene>
<proteinExistence type="predicted"/>
<comment type="caution">
    <text evidence="3">The sequence shown here is derived from an EMBL/GenBank/DDBJ whole genome shotgun (WGS) entry which is preliminary data.</text>
</comment>
<feature type="coiled-coil region" evidence="1">
    <location>
        <begin position="441"/>
        <end position="468"/>
    </location>
</feature>
<dbReference type="RefSeq" id="WP_070250129.1">
    <property type="nucleotide sequence ID" value="NZ_LROM01000106.1"/>
</dbReference>
<organism evidence="3 4">
    <name type="scientific">Duganella phyllosphaerae</name>
    <dbReference type="NCBI Taxonomy" id="762836"/>
    <lineage>
        <taxon>Bacteria</taxon>
        <taxon>Pseudomonadati</taxon>
        <taxon>Pseudomonadota</taxon>
        <taxon>Betaproteobacteria</taxon>
        <taxon>Burkholderiales</taxon>
        <taxon>Oxalobacteraceae</taxon>
        <taxon>Telluria group</taxon>
        <taxon>Duganella</taxon>
    </lineage>
</organism>
<dbReference type="AlphaFoldDB" id="A0A1E7WEI3"/>
<dbReference type="EMBL" id="LROM01000106">
    <property type="protein sequence ID" value="OEZ96726.1"/>
    <property type="molecule type" value="Genomic_DNA"/>
</dbReference>
<keyword evidence="4" id="KW-1185">Reference proteome</keyword>
<evidence type="ECO:0000259" key="2">
    <source>
        <dbReference type="Pfam" id="PF20250"/>
    </source>
</evidence>
<dbReference type="InterPro" id="IPR046866">
    <property type="entry name" value="FapA_N"/>
</dbReference>